<sequence>MIYIINDALSNDDIKHLTKDWTSHNFIDNSDNHGDVGRKKSSTFDYKHHSHTDICNYFWNKITPKASTYLVKRLSQPYLVWYRESDYYNWHMDAFPCGGVPSHYSFTCFLNEPDEYEGGELVLDIGGKEIEIKEPKGTCVLYVTGVRHKVNEILSGDRKVIVGWGESLVINSKMREILIELQLFLNDEKSSITMEQYERLDNTRLNLLREYADL</sequence>
<dbReference type="RefSeq" id="YP_009321296.1">
    <property type="nucleotide sequence ID" value="NC_031906.1"/>
</dbReference>
<accession>A0A1D8KIR1</accession>
<dbReference type="GO" id="GO:0016706">
    <property type="term" value="F:2-oxoglutarate-dependent dioxygenase activity"/>
    <property type="evidence" value="ECO:0007669"/>
    <property type="project" value="InterPro"/>
</dbReference>
<dbReference type="InterPro" id="IPR023550">
    <property type="entry name" value="PKHD_hydroxylase"/>
</dbReference>
<dbReference type="OrthoDB" id="17506at10239"/>
<dbReference type="EMBL" id="KU686197">
    <property type="protein sequence ID" value="AOV58538.1"/>
    <property type="molecule type" value="Genomic_DNA"/>
</dbReference>
<evidence type="ECO:0000259" key="1">
    <source>
        <dbReference type="PROSITE" id="PS51471"/>
    </source>
</evidence>
<dbReference type="Pfam" id="PF13640">
    <property type="entry name" value="2OG-FeII_Oxy_3"/>
    <property type="match status" value="1"/>
</dbReference>
<evidence type="ECO:0000313" key="6">
    <source>
        <dbReference type="Proteomes" id="UP000240804"/>
    </source>
</evidence>
<evidence type="ECO:0000313" key="2">
    <source>
        <dbReference type="EMBL" id="AOV58538.1"/>
    </source>
</evidence>
<dbReference type="PROSITE" id="PS51471">
    <property type="entry name" value="FE2OG_OXY"/>
    <property type="match status" value="1"/>
</dbReference>
<keyword evidence="5" id="KW-1185">Reference proteome</keyword>
<dbReference type="PANTHER" id="PTHR41536">
    <property type="entry name" value="PKHD-TYPE HYDROXYLASE YBIX"/>
    <property type="match status" value="1"/>
</dbReference>
<evidence type="ECO:0000313" key="3">
    <source>
        <dbReference type="EMBL" id="AOV58777.1"/>
    </source>
</evidence>
<dbReference type="EMBL" id="KU686199">
    <property type="protein sequence ID" value="AOV59016.1"/>
    <property type="molecule type" value="Genomic_DNA"/>
</dbReference>
<evidence type="ECO:0000313" key="4">
    <source>
        <dbReference type="EMBL" id="AOV59016.1"/>
    </source>
</evidence>
<organism evidence="2 7">
    <name type="scientific">Synechococcus phage S-CAM3</name>
    <dbReference type="NCBI Taxonomy" id="1883366"/>
    <lineage>
        <taxon>Viruses</taxon>
        <taxon>Duplodnaviria</taxon>
        <taxon>Heunggongvirae</taxon>
        <taxon>Uroviricota</taxon>
        <taxon>Caudoviricetes</taxon>
        <taxon>Pantevenvirales</taxon>
        <taxon>Kyanoviridae</taxon>
        <taxon>Charybdisvirus</taxon>
        <taxon>Charybdisvirus scam3</taxon>
    </lineage>
</organism>
<proteinExistence type="predicted"/>
<dbReference type="Proteomes" id="UP000204537">
    <property type="component" value="Segment"/>
</dbReference>
<dbReference type="PANTHER" id="PTHR41536:SF1">
    <property type="entry name" value="PKHD-TYPE HYDROXYLASE YBIX"/>
    <property type="match status" value="1"/>
</dbReference>
<evidence type="ECO:0000313" key="7">
    <source>
        <dbReference type="Proteomes" id="UP000240920"/>
    </source>
</evidence>
<dbReference type="GO" id="GO:0006974">
    <property type="term" value="P:DNA damage response"/>
    <property type="evidence" value="ECO:0007669"/>
    <property type="project" value="TreeGrafter"/>
</dbReference>
<name>A0A1D8KIR1_9CAUD</name>
<dbReference type="Gene3D" id="2.60.120.620">
    <property type="entry name" value="q2cbj1_9rhob like domain"/>
    <property type="match status" value="1"/>
</dbReference>
<protein>
    <submittedName>
        <fullName evidence="2">2OG-Fe(II) oxygenase superfamily domain protein</fullName>
    </submittedName>
</protein>
<feature type="domain" description="Fe2OG dioxygenase" evidence="1">
    <location>
        <begin position="73"/>
        <end position="167"/>
    </location>
</feature>
<reference evidence="5 6" key="1">
    <citation type="journal article" date="2016" name="Virology">
        <title>The genomic content and context of auxiliary metabolic genes in marine cyanomyoviruses.</title>
        <authorList>
            <person name="Crummett L.T."/>
            <person name="Puxty R.J."/>
            <person name="Weihe C."/>
            <person name="Marston M.F."/>
            <person name="Martiny J.B."/>
        </authorList>
    </citation>
    <scope>NUCLEOTIDE SEQUENCE [LARGE SCALE GENOMIC DNA]</scope>
    <source>
        <strain evidence="2">0808SB25</strain>
        <strain evidence="3">0910TB04</strain>
        <strain evidence="4">1010CC42</strain>
    </source>
</reference>
<dbReference type="Proteomes" id="UP000240920">
    <property type="component" value="Segment"/>
</dbReference>
<gene>
    <name evidence="4" type="ORF">C421010_033</name>
    <name evidence="2" type="ORF">S250808_033</name>
    <name evidence="3" type="ORF">T040910_033</name>
</gene>
<dbReference type="KEGG" id="vg:30306323"/>
<dbReference type="InterPro" id="IPR044862">
    <property type="entry name" value="Pro_4_hyd_alph_FE2OG_OXY"/>
</dbReference>
<dbReference type="GeneID" id="30306323"/>
<dbReference type="InterPro" id="IPR005123">
    <property type="entry name" value="Oxoglu/Fe-dep_dioxygenase_dom"/>
</dbReference>
<dbReference type="Proteomes" id="UP000240804">
    <property type="component" value="Segment"/>
</dbReference>
<evidence type="ECO:0000313" key="5">
    <source>
        <dbReference type="Proteomes" id="UP000204537"/>
    </source>
</evidence>
<dbReference type="EMBL" id="KU686198">
    <property type="protein sequence ID" value="AOV58777.1"/>
    <property type="molecule type" value="Genomic_DNA"/>
</dbReference>